<comment type="caution">
    <text evidence="1">The sequence shown here is derived from an EMBL/GenBank/DDBJ whole genome shotgun (WGS) entry which is preliminary data.</text>
</comment>
<name>A0A1C7Z6H0_PSESX</name>
<accession>A0A1C7Z6H0</accession>
<dbReference type="EMBL" id="LGSI01000041">
    <property type="protein sequence ID" value="OCR24656.1"/>
    <property type="molecule type" value="Genomic_DNA"/>
</dbReference>
<sequence length="68" mass="7423">MIPGAELSPQDTPHRAQAEEMAVQVGVETAAILIRIHCISGPVATGPHYTWHVPVQEGNFNKVTIHDR</sequence>
<dbReference type="AlphaFoldDB" id="A0A1C7Z6H0"/>
<dbReference type="Proteomes" id="UP000093104">
    <property type="component" value="Unassembled WGS sequence"/>
</dbReference>
<evidence type="ECO:0000313" key="1">
    <source>
        <dbReference type="EMBL" id="OCR24656.1"/>
    </source>
</evidence>
<protein>
    <submittedName>
        <fullName evidence="1">Uncharacterized protein</fullName>
    </submittedName>
</protein>
<organism evidence="1 2">
    <name type="scientific">Pseudomonas syringae</name>
    <dbReference type="NCBI Taxonomy" id="317"/>
    <lineage>
        <taxon>Bacteria</taxon>
        <taxon>Pseudomonadati</taxon>
        <taxon>Pseudomonadota</taxon>
        <taxon>Gammaproteobacteria</taxon>
        <taxon>Pseudomonadales</taxon>
        <taxon>Pseudomonadaceae</taxon>
        <taxon>Pseudomonas</taxon>
    </lineage>
</organism>
<proteinExistence type="predicted"/>
<reference evidence="1 2" key="1">
    <citation type="submission" date="2015-07" db="EMBL/GenBank/DDBJ databases">
        <title>Draft genome sequence of a diazotrophic, plant growth-promoting rhizobacterium of the Pseudomonas syringae complex.</title>
        <authorList>
            <person name="Patten C.L."/>
            <person name="Jeong H."/>
        </authorList>
    </citation>
    <scope>NUCLEOTIDE SEQUENCE [LARGE SCALE GENOMIC DNA]</scope>
    <source>
        <strain evidence="1 2">GR12-2</strain>
    </source>
</reference>
<gene>
    <name evidence="1" type="ORF">AFK24_12560</name>
</gene>
<evidence type="ECO:0000313" key="2">
    <source>
        <dbReference type="Proteomes" id="UP000093104"/>
    </source>
</evidence>